<dbReference type="GO" id="GO:0004722">
    <property type="term" value="F:protein serine/threonine phosphatase activity"/>
    <property type="evidence" value="ECO:0007669"/>
    <property type="project" value="UniProtKB-EC"/>
</dbReference>
<dbReference type="Gene3D" id="3.40.250.10">
    <property type="entry name" value="Rhodanese-like domain"/>
    <property type="match status" value="1"/>
</dbReference>
<dbReference type="PROSITE" id="PS50054">
    <property type="entry name" value="TYR_PHOSPHATASE_DUAL"/>
    <property type="match status" value="1"/>
</dbReference>
<feature type="compositionally biased region" description="Polar residues" evidence="9">
    <location>
        <begin position="344"/>
        <end position="358"/>
    </location>
</feature>
<evidence type="ECO:0000256" key="8">
    <source>
        <dbReference type="PIRSR" id="PIRSR000939-1"/>
    </source>
</evidence>
<feature type="region of interest" description="Disordered" evidence="9">
    <location>
        <begin position="344"/>
        <end position="366"/>
    </location>
</feature>
<evidence type="ECO:0000256" key="5">
    <source>
        <dbReference type="ARBA" id="ARBA00022912"/>
    </source>
</evidence>
<evidence type="ECO:0000259" key="11">
    <source>
        <dbReference type="PROSITE" id="PS50056"/>
    </source>
</evidence>
<dbReference type="OrthoDB" id="165342at2759"/>
<keyword evidence="3" id="KW-0963">Cytoplasm</keyword>
<protein>
    <recommendedName>
        <fullName evidence="7">Dual specificity protein phosphatase</fullName>
        <ecNumber evidence="7">3.1.3.16</ecNumber>
        <ecNumber evidence="7">3.1.3.48</ecNumber>
    </recommendedName>
</protein>
<dbReference type="InterPro" id="IPR020422">
    <property type="entry name" value="TYR_PHOSPHATASE_DUAL_dom"/>
</dbReference>
<proteinExistence type="inferred from homology"/>
<evidence type="ECO:0000256" key="7">
    <source>
        <dbReference type="PIRNR" id="PIRNR000939"/>
    </source>
</evidence>
<dbReference type="Pfam" id="PF00782">
    <property type="entry name" value="DSPc"/>
    <property type="match status" value="1"/>
</dbReference>
<dbReference type="GO" id="GO:0043409">
    <property type="term" value="P:negative regulation of MAPK cascade"/>
    <property type="evidence" value="ECO:0007669"/>
    <property type="project" value="TreeGrafter"/>
</dbReference>
<sequence length="366" mass="40742">MPSRDFIEDQDSAVQSLSAEDLVERVRNPSSTLLLLDCRCSSDFAAGHIRGAINLTLPASSLMLRRLANGKLSVASLIQNSDCKEQFLKLWKEATLVLYDSDSETEYGGNSNTRVFATLLQRLKVEGCNVVCLQGGFENFKSLYPEWCESESSETSLLGLMALRISSVNPDTRQLDSGLGDCSVETPPFPVEILPNLYLGNASDSCDWNSLEKYGIHYVLNVTPNLPNTFEKTGMGMKYMQIPIQDHWSQNLSSFFPQAIKFIDEARKSQLGVLVHCLAGISRSVTITLAYLMHELNISLNEAYDFVQRRKANISPNLNFLGQLKDFERQLNLNNCHCSNNSNPCEHTNSSEGSTPDSAVQADMWT</sequence>
<dbReference type="PRINTS" id="PR01764">
    <property type="entry name" value="MAPKPHPHTASE"/>
</dbReference>
<keyword evidence="4 7" id="KW-0378">Hydrolase</keyword>
<dbReference type="SMART" id="SM00195">
    <property type="entry name" value="DSPc"/>
    <property type="match status" value="1"/>
</dbReference>
<dbReference type="AlphaFoldDB" id="A0A4Y2F9N2"/>
<accession>A0A4Y2F9N2</accession>
<dbReference type="Pfam" id="PF00581">
    <property type="entry name" value="Rhodanese"/>
    <property type="match status" value="1"/>
</dbReference>
<feature type="domain" description="Tyrosine specific protein phosphatases" evidence="11">
    <location>
        <begin position="253"/>
        <end position="314"/>
    </location>
</feature>
<dbReference type="SMART" id="SM00450">
    <property type="entry name" value="RHOD"/>
    <property type="match status" value="1"/>
</dbReference>
<evidence type="ECO:0000313" key="14">
    <source>
        <dbReference type="Proteomes" id="UP000499080"/>
    </source>
</evidence>
<dbReference type="GO" id="GO:0005829">
    <property type="term" value="C:cytosol"/>
    <property type="evidence" value="ECO:0007669"/>
    <property type="project" value="TreeGrafter"/>
</dbReference>
<evidence type="ECO:0000313" key="13">
    <source>
        <dbReference type="EMBL" id="GBM36955.1"/>
    </source>
</evidence>
<feature type="active site" description="Phosphocysteine intermediate" evidence="8">
    <location>
        <position position="277"/>
    </location>
</feature>
<gene>
    <name evidence="13" type="primary">DUSP7</name>
    <name evidence="13" type="ORF">AVEN_153907_1</name>
</gene>
<dbReference type="Gene3D" id="3.90.190.10">
    <property type="entry name" value="Protein tyrosine phosphatase superfamily"/>
    <property type="match status" value="1"/>
</dbReference>
<dbReference type="PROSITE" id="PS50206">
    <property type="entry name" value="RHODANESE_3"/>
    <property type="match status" value="1"/>
</dbReference>
<dbReference type="PIRSF" id="PIRSF000939">
    <property type="entry name" value="MAPK_Ptase"/>
    <property type="match status" value="1"/>
</dbReference>
<dbReference type="PRINTS" id="PR01908">
    <property type="entry name" value="ADSPHPHTASE"/>
</dbReference>
<dbReference type="PANTHER" id="PTHR10159">
    <property type="entry name" value="DUAL SPECIFICITY PROTEIN PHOSPHATASE"/>
    <property type="match status" value="1"/>
</dbReference>
<comment type="subcellular location">
    <subcellularLocation>
        <location evidence="1">Cytoplasm</location>
    </subcellularLocation>
</comment>
<evidence type="ECO:0000256" key="4">
    <source>
        <dbReference type="ARBA" id="ARBA00022801"/>
    </source>
</evidence>
<dbReference type="InterPro" id="IPR036873">
    <property type="entry name" value="Rhodanese-like_dom_sf"/>
</dbReference>
<name>A0A4Y2F9N2_ARAVE</name>
<dbReference type="GO" id="GO:0017017">
    <property type="term" value="F:MAP kinase tyrosine/serine/threonine phosphatase activity"/>
    <property type="evidence" value="ECO:0007669"/>
    <property type="project" value="InterPro"/>
</dbReference>
<dbReference type="FunFam" id="3.40.250.10:FF:000054">
    <property type="entry name" value="Dual specificity phosphatase 9"/>
    <property type="match status" value="1"/>
</dbReference>
<reference evidence="13 14" key="1">
    <citation type="journal article" date="2019" name="Sci. Rep.">
        <title>Orb-weaving spider Araneus ventricosus genome elucidates the spidroin gene catalogue.</title>
        <authorList>
            <person name="Kono N."/>
            <person name="Nakamura H."/>
            <person name="Ohtoshi R."/>
            <person name="Moran D.A.P."/>
            <person name="Shinohara A."/>
            <person name="Yoshida Y."/>
            <person name="Fujiwara M."/>
            <person name="Mori M."/>
            <person name="Tomita M."/>
            <person name="Arakawa K."/>
        </authorList>
    </citation>
    <scope>NUCLEOTIDE SEQUENCE [LARGE SCALE GENOMIC DNA]</scope>
</reference>
<dbReference type="GO" id="GO:0033550">
    <property type="term" value="F:MAP kinase tyrosine phosphatase activity"/>
    <property type="evidence" value="ECO:0007669"/>
    <property type="project" value="TreeGrafter"/>
</dbReference>
<dbReference type="InterPro" id="IPR000340">
    <property type="entry name" value="Dual-sp_phosphatase_cat-dom"/>
</dbReference>
<dbReference type="EC" id="3.1.3.16" evidence="7"/>
<dbReference type="SUPFAM" id="SSF52799">
    <property type="entry name" value="(Phosphotyrosine protein) phosphatases II"/>
    <property type="match status" value="1"/>
</dbReference>
<keyword evidence="14" id="KW-1185">Reference proteome</keyword>
<organism evidence="13 14">
    <name type="scientific">Araneus ventricosus</name>
    <name type="common">Orbweaver spider</name>
    <name type="synonym">Epeira ventricosa</name>
    <dbReference type="NCBI Taxonomy" id="182803"/>
    <lineage>
        <taxon>Eukaryota</taxon>
        <taxon>Metazoa</taxon>
        <taxon>Ecdysozoa</taxon>
        <taxon>Arthropoda</taxon>
        <taxon>Chelicerata</taxon>
        <taxon>Arachnida</taxon>
        <taxon>Araneae</taxon>
        <taxon>Araneomorphae</taxon>
        <taxon>Entelegynae</taxon>
        <taxon>Araneoidea</taxon>
        <taxon>Araneidae</taxon>
        <taxon>Araneus</taxon>
    </lineage>
</organism>
<feature type="domain" description="Tyrosine-protein phosphatase" evidence="10">
    <location>
        <begin position="189"/>
        <end position="333"/>
    </location>
</feature>
<dbReference type="CDD" id="cd01446">
    <property type="entry name" value="DSP_MapKP"/>
    <property type="match status" value="1"/>
</dbReference>
<comment type="caution">
    <text evidence="13">The sequence shown here is derived from an EMBL/GenBank/DDBJ whole genome shotgun (WGS) entry which is preliminary data.</text>
</comment>
<dbReference type="GO" id="GO:0008330">
    <property type="term" value="F:protein tyrosine/threonine phosphatase activity"/>
    <property type="evidence" value="ECO:0007669"/>
    <property type="project" value="TreeGrafter"/>
</dbReference>
<dbReference type="PROSITE" id="PS50056">
    <property type="entry name" value="TYR_PHOSPHATASE_2"/>
    <property type="match status" value="1"/>
</dbReference>
<dbReference type="InterPro" id="IPR000387">
    <property type="entry name" value="Tyr_Pase_dom"/>
</dbReference>
<comment type="catalytic activity">
    <reaction evidence="7">
        <text>O-phospho-L-threonyl-[protein] + H2O = L-threonyl-[protein] + phosphate</text>
        <dbReference type="Rhea" id="RHEA:47004"/>
        <dbReference type="Rhea" id="RHEA-COMP:11060"/>
        <dbReference type="Rhea" id="RHEA-COMP:11605"/>
        <dbReference type="ChEBI" id="CHEBI:15377"/>
        <dbReference type="ChEBI" id="CHEBI:30013"/>
        <dbReference type="ChEBI" id="CHEBI:43474"/>
        <dbReference type="ChEBI" id="CHEBI:61977"/>
        <dbReference type="EC" id="3.1.3.16"/>
    </reaction>
</comment>
<dbReference type="CDD" id="cd14566">
    <property type="entry name" value="DSP_MKP_classII"/>
    <property type="match status" value="1"/>
</dbReference>
<dbReference type="InterPro" id="IPR001763">
    <property type="entry name" value="Rhodanese-like_dom"/>
</dbReference>
<dbReference type="EC" id="3.1.3.48" evidence="7"/>
<evidence type="ECO:0000256" key="9">
    <source>
        <dbReference type="SAM" id="MobiDB-lite"/>
    </source>
</evidence>
<dbReference type="PANTHER" id="PTHR10159:SF519">
    <property type="entry name" value="DUAL SPECIFICITY PROTEIN PHOSPHATASE MPK3"/>
    <property type="match status" value="1"/>
</dbReference>
<evidence type="ECO:0000259" key="10">
    <source>
        <dbReference type="PROSITE" id="PS50054"/>
    </source>
</evidence>
<comment type="similarity">
    <text evidence="2 7">Belongs to the protein-tyrosine phosphatase family. Non-receptor class dual specificity subfamily.</text>
</comment>
<evidence type="ECO:0000259" key="12">
    <source>
        <dbReference type="PROSITE" id="PS50206"/>
    </source>
</evidence>
<evidence type="ECO:0000256" key="6">
    <source>
        <dbReference type="ARBA" id="ARBA00051722"/>
    </source>
</evidence>
<keyword evidence="5 7" id="KW-0904">Protein phosphatase</keyword>
<feature type="domain" description="Rhodanese" evidence="12">
    <location>
        <begin position="29"/>
        <end position="149"/>
    </location>
</feature>
<dbReference type="InterPro" id="IPR008343">
    <property type="entry name" value="MKP"/>
</dbReference>
<evidence type="ECO:0000256" key="3">
    <source>
        <dbReference type="ARBA" id="ARBA00022490"/>
    </source>
</evidence>
<dbReference type="EMBL" id="BGPR01000825">
    <property type="protein sequence ID" value="GBM36955.1"/>
    <property type="molecule type" value="Genomic_DNA"/>
</dbReference>
<dbReference type="Proteomes" id="UP000499080">
    <property type="component" value="Unassembled WGS sequence"/>
</dbReference>
<comment type="catalytic activity">
    <reaction evidence="6 7">
        <text>O-phospho-L-tyrosyl-[protein] + H2O = L-tyrosyl-[protein] + phosphate</text>
        <dbReference type="Rhea" id="RHEA:10684"/>
        <dbReference type="Rhea" id="RHEA-COMP:10136"/>
        <dbReference type="Rhea" id="RHEA-COMP:20101"/>
        <dbReference type="ChEBI" id="CHEBI:15377"/>
        <dbReference type="ChEBI" id="CHEBI:43474"/>
        <dbReference type="ChEBI" id="CHEBI:46858"/>
        <dbReference type="ChEBI" id="CHEBI:61978"/>
        <dbReference type="EC" id="3.1.3.48"/>
    </reaction>
</comment>
<evidence type="ECO:0000256" key="1">
    <source>
        <dbReference type="ARBA" id="ARBA00004496"/>
    </source>
</evidence>
<evidence type="ECO:0000256" key="2">
    <source>
        <dbReference type="ARBA" id="ARBA00008601"/>
    </source>
</evidence>
<dbReference type="SUPFAM" id="SSF52821">
    <property type="entry name" value="Rhodanese/Cell cycle control phosphatase"/>
    <property type="match status" value="1"/>
</dbReference>
<dbReference type="InterPro" id="IPR029021">
    <property type="entry name" value="Prot-tyrosine_phosphatase-like"/>
</dbReference>
<dbReference type="FunFam" id="3.90.190.10:FF:000011">
    <property type="entry name" value="Dual specificity phosphatase 6"/>
    <property type="match status" value="1"/>
</dbReference>